<evidence type="ECO:0000313" key="5">
    <source>
        <dbReference type="Proteomes" id="UP001139054"/>
    </source>
</evidence>
<proteinExistence type="predicted"/>
<accession>A0A9X1RGL4</accession>
<dbReference type="RefSeq" id="WP_237860657.1">
    <property type="nucleotide sequence ID" value="NZ_JAKLTY010000026.1"/>
</dbReference>
<gene>
    <name evidence="3" type="ORF">L6637_20155</name>
    <name evidence="2" type="ORF">L6654_31560</name>
</gene>
<comment type="caution">
    <text evidence="2">The sequence shown here is derived from an EMBL/GenBank/DDBJ whole genome shotgun (WGS) entry which is preliminary data.</text>
</comment>
<dbReference type="EMBL" id="JAKLTY010000026">
    <property type="protein sequence ID" value="MCG2631175.1"/>
    <property type="molecule type" value="Genomic_DNA"/>
</dbReference>
<dbReference type="Proteomes" id="UP001139012">
    <property type="component" value="Unassembled WGS sequence"/>
</dbReference>
<feature type="transmembrane region" description="Helical" evidence="1">
    <location>
        <begin position="20"/>
        <end position="38"/>
    </location>
</feature>
<feature type="transmembrane region" description="Helical" evidence="1">
    <location>
        <begin position="234"/>
        <end position="254"/>
    </location>
</feature>
<keyword evidence="1" id="KW-0472">Membrane</keyword>
<evidence type="ECO:0000313" key="3">
    <source>
        <dbReference type="EMBL" id="MCG2669279.1"/>
    </source>
</evidence>
<keyword evidence="4" id="KW-1185">Reference proteome</keyword>
<feature type="transmembrane region" description="Helical" evidence="1">
    <location>
        <begin position="145"/>
        <end position="166"/>
    </location>
</feature>
<organism evidence="2 5">
    <name type="scientific">Bradyrhizobium zhengyangense</name>
    <dbReference type="NCBI Taxonomy" id="2911009"/>
    <lineage>
        <taxon>Bacteria</taxon>
        <taxon>Pseudomonadati</taxon>
        <taxon>Pseudomonadota</taxon>
        <taxon>Alphaproteobacteria</taxon>
        <taxon>Hyphomicrobiales</taxon>
        <taxon>Nitrobacteraceae</taxon>
        <taxon>Bradyrhizobium</taxon>
    </lineage>
</organism>
<evidence type="ECO:0000256" key="1">
    <source>
        <dbReference type="SAM" id="Phobius"/>
    </source>
</evidence>
<evidence type="ECO:0000313" key="2">
    <source>
        <dbReference type="EMBL" id="MCG2631175.1"/>
    </source>
</evidence>
<keyword evidence="1" id="KW-1133">Transmembrane helix</keyword>
<protein>
    <submittedName>
        <fullName evidence="2">Uncharacterized protein</fullName>
    </submittedName>
</protein>
<feature type="transmembrane region" description="Helical" evidence="1">
    <location>
        <begin position="75"/>
        <end position="92"/>
    </location>
</feature>
<evidence type="ECO:0000313" key="4">
    <source>
        <dbReference type="Proteomes" id="UP001139012"/>
    </source>
</evidence>
<feature type="transmembrane region" description="Helical" evidence="1">
    <location>
        <begin position="202"/>
        <end position="222"/>
    </location>
</feature>
<dbReference type="Proteomes" id="UP001139054">
    <property type="component" value="Unassembled WGS sequence"/>
</dbReference>
<feature type="transmembrane region" description="Helical" evidence="1">
    <location>
        <begin position="178"/>
        <end position="196"/>
    </location>
</feature>
<reference evidence="2" key="1">
    <citation type="submission" date="2022-01" db="EMBL/GenBank/DDBJ databases">
        <title>Genome sequnece data of strain Bradyrhizobium sp. nov.</title>
        <authorList>
            <person name="Zhang J."/>
        </authorList>
    </citation>
    <scope>NUCLEOTIDE SEQUENCE</scope>
    <source>
        <strain evidence="3">WYCCWR 12774</strain>
        <strain evidence="2">WYCCWR 13023</strain>
    </source>
</reference>
<sequence>MGAGDTELSSRVTPSPQRDHVLTVLAAGLLAATLAAICHETVGHGLGCIAAGGDIQLLTSIWFRCHGATSLTDAGGAISGLVLGGLVLALPIRGVRNSALRMTLFMFGAISLLWVAAQLIAHPALDRDDWHFIAMRWHWPLVWRPLLATVGVLSYVAIMRWISLLLRDPAAPSARAIFLAYVAATISAVLAGWMWAPLPARSALEGLLTLGVAPIGLLVAAARINTDHSGGAPIAKSWLFIATSLLVFAAFALVQGRGLGPLADCSGSRSAPTERCVL</sequence>
<feature type="transmembrane region" description="Helical" evidence="1">
    <location>
        <begin position="104"/>
        <end position="125"/>
    </location>
</feature>
<name>A0A9X1RGL4_9BRAD</name>
<dbReference type="AlphaFoldDB" id="A0A9X1RGL4"/>
<keyword evidence="1" id="KW-0812">Transmembrane</keyword>
<dbReference type="EMBL" id="JAKLUA010000006">
    <property type="protein sequence ID" value="MCG2669279.1"/>
    <property type="molecule type" value="Genomic_DNA"/>
</dbReference>